<dbReference type="InterPro" id="IPR050090">
    <property type="entry name" value="Tyrosine_recombinase_XerCD"/>
</dbReference>
<proteinExistence type="inferred from homology"/>
<evidence type="ECO:0000313" key="5">
    <source>
        <dbReference type="EMBL" id="RHB38526.1"/>
    </source>
</evidence>
<accession>A0A413VY68</accession>
<gene>
    <name evidence="5" type="ORF">DW888_01570</name>
</gene>
<sequence>MAEYSIISSIRKDKPIKRNGKYPIYLRIRVGIKETKVSAHLDVRKEQWDDKKKEPKDKALLILLNRKVMELELYIHRILVEGQELTIDVVKEFYSGKKKVKPENGSLYDYYLEFVERKRKEGLNPETIRVYMTTYNVLKEFKENIRISDISLPFIEKFDDHMREVNGNSAGGRNPKHKNLRTVILDMQKRNLSIDNPYKWFKIPSSEAKEIYLDKTELTTLVEYTEQFDKNSKEYQILKMYQFSCFCGLRFSDAMTLIWKDIDFENSIVRKTMIKTKTDVITPLFPMARDILMEWSKNGALLNSDTRVFYNYAEPTVNQTLRKHSKLAGINKHITYHSSRHTFATLLVVDGVDIYKISKYLGHKSVNMTQRYLKYDLSIARESARGIHTFS</sequence>
<dbReference type="InterPro" id="IPR025269">
    <property type="entry name" value="SAM-like_dom"/>
</dbReference>
<dbReference type="PROSITE" id="PS51898">
    <property type="entry name" value="TYR_RECOMBINASE"/>
    <property type="match status" value="1"/>
</dbReference>
<feature type="domain" description="Tyr recombinase" evidence="4">
    <location>
        <begin position="208"/>
        <end position="385"/>
    </location>
</feature>
<dbReference type="PANTHER" id="PTHR30349">
    <property type="entry name" value="PHAGE INTEGRASE-RELATED"/>
    <property type="match status" value="1"/>
</dbReference>
<dbReference type="AlphaFoldDB" id="A0A413VY68"/>
<protein>
    <submittedName>
        <fullName evidence="5">Site-specific integrase</fullName>
    </submittedName>
</protein>
<dbReference type="Pfam" id="PF00589">
    <property type="entry name" value="Phage_integrase"/>
    <property type="match status" value="1"/>
</dbReference>
<dbReference type="RefSeq" id="WP_122200729.1">
    <property type="nucleotide sequence ID" value="NZ_CABJFV010000001.1"/>
</dbReference>
<dbReference type="Pfam" id="PF13102">
    <property type="entry name" value="Phage_int_SAM_5"/>
    <property type="match status" value="1"/>
</dbReference>
<evidence type="ECO:0000256" key="1">
    <source>
        <dbReference type="ARBA" id="ARBA00008857"/>
    </source>
</evidence>
<dbReference type="Pfam" id="PF17293">
    <property type="entry name" value="Arm-DNA-bind_5"/>
    <property type="match status" value="1"/>
</dbReference>
<evidence type="ECO:0000259" key="4">
    <source>
        <dbReference type="PROSITE" id="PS51898"/>
    </source>
</evidence>
<dbReference type="InterPro" id="IPR013762">
    <property type="entry name" value="Integrase-like_cat_sf"/>
</dbReference>
<dbReference type="Gene3D" id="1.10.150.130">
    <property type="match status" value="1"/>
</dbReference>
<keyword evidence="3" id="KW-0233">DNA recombination</keyword>
<comment type="similarity">
    <text evidence="1">Belongs to the 'phage' integrase family.</text>
</comment>
<dbReference type="InterPro" id="IPR011010">
    <property type="entry name" value="DNA_brk_join_enz"/>
</dbReference>
<dbReference type="Gene3D" id="1.10.443.10">
    <property type="entry name" value="Intergrase catalytic core"/>
    <property type="match status" value="1"/>
</dbReference>
<evidence type="ECO:0000313" key="6">
    <source>
        <dbReference type="Proteomes" id="UP000284379"/>
    </source>
</evidence>
<dbReference type="PANTHER" id="PTHR30349:SF64">
    <property type="entry name" value="PROPHAGE INTEGRASE INTD-RELATED"/>
    <property type="match status" value="1"/>
</dbReference>
<dbReference type="EMBL" id="QSGO01000001">
    <property type="protein sequence ID" value="RHB38526.1"/>
    <property type="molecule type" value="Genomic_DNA"/>
</dbReference>
<evidence type="ECO:0000256" key="2">
    <source>
        <dbReference type="ARBA" id="ARBA00023125"/>
    </source>
</evidence>
<dbReference type="InterPro" id="IPR010998">
    <property type="entry name" value="Integrase_recombinase_N"/>
</dbReference>
<dbReference type="GO" id="GO:0006310">
    <property type="term" value="P:DNA recombination"/>
    <property type="evidence" value="ECO:0007669"/>
    <property type="project" value="UniProtKB-KW"/>
</dbReference>
<dbReference type="SUPFAM" id="SSF56349">
    <property type="entry name" value="DNA breaking-rejoining enzymes"/>
    <property type="match status" value="1"/>
</dbReference>
<dbReference type="GO" id="GO:0003677">
    <property type="term" value="F:DNA binding"/>
    <property type="evidence" value="ECO:0007669"/>
    <property type="project" value="UniProtKB-KW"/>
</dbReference>
<dbReference type="Proteomes" id="UP000284379">
    <property type="component" value="Unassembled WGS sequence"/>
</dbReference>
<organism evidence="5 6">
    <name type="scientific">Bacteroides nordii</name>
    <dbReference type="NCBI Taxonomy" id="291645"/>
    <lineage>
        <taxon>Bacteria</taxon>
        <taxon>Pseudomonadati</taxon>
        <taxon>Bacteroidota</taxon>
        <taxon>Bacteroidia</taxon>
        <taxon>Bacteroidales</taxon>
        <taxon>Bacteroidaceae</taxon>
        <taxon>Bacteroides</taxon>
    </lineage>
</organism>
<keyword evidence="2" id="KW-0238">DNA-binding</keyword>
<dbReference type="InterPro" id="IPR035386">
    <property type="entry name" value="Arm-DNA-bind_5"/>
</dbReference>
<dbReference type="GO" id="GO:0015074">
    <property type="term" value="P:DNA integration"/>
    <property type="evidence" value="ECO:0007669"/>
    <property type="project" value="InterPro"/>
</dbReference>
<reference evidence="5 6" key="1">
    <citation type="submission" date="2018-08" db="EMBL/GenBank/DDBJ databases">
        <title>A genome reference for cultivated species of the human gut microbiota.</title>
        <authorList>
            <person name="Zou Y."/>
            <person name="Xue W."/>
            <person name="Luo G."/>
        </authorList>
    </citation>
    <scope>NUCLEOTIDE SEQUENCE [LARGE SCALE GENOMIC DNA]</scope>
    <source>
        <strain evidence="5 6">AM40-30BH</strain>
    </source>
</reference>
<name>A0A413VY68_9BACE</name>
<dbReference type="InterPro" id="IPR002104">
    <property type="entry name" value="Integrase_catalytic"/>
</dbReference>
<dbReference type="CDD" id="cd01185">
    <property type="entry name" value="INTN1_C_like"/>
    <property type="match status" value="1"/>
</dbReference>
<comment type="caution">
    <text evidence="5">The sequence shown here is derived from an EMBL/GenBank/DDBJ whole genome shotgun (WGS) entry which is preliminary data.</text>
</comment>
<evidence type="ECO:0000256" key="3">
    <source>
        <dbReference type="ARBA" id="ARBA00023172"/>
    </source>
</evidence>